<dbReference type="EMBL" id="JPXF01000030">
    <property type="protein sequence ID" value="KGJ76932.1"/>
    <property type="molecule type" value="Genomic_DNA"/>
</dbReference>
<dbReference type="AlphaFoldDB" id="A0A099JH86"/>
<evidence type="ECO:0000313" key="1">
    <source>
        <dbReference type="EMBL" id="KGJ76932.1"/>
    </source>
</evidence>
<reference evidence="1 2" key="1">
    <citation type="submission" date="2014-08" db="EMBL/GenBank/DDBJ databases">
        <authorList>
            <person name="Sisinthy S."/>
        </authorList>
    </citation>
    <scope>NUCLEOTIDE SEQUENCE [LARGE SCALE GENOMIC DNA]</scope>
    <source>
        <strain evidence="1 2">RuG17</strain>
    </source>
</reference>
<dbReference type="eggNOG" id="ENOG5030Z15">
    <property type="taxonomic scope" value="Bacteria"/>
</dbReference>
<accession>A0A099JH86</accession>
<proteinExistence type="predicted"/>
<evidence type="ECO:0008006" key="3">
    <source>
        <dbReference type="Google" id="ProtNLM"/>
    </source>
</evidence>
<gene>
    <name evidence="1" type="ORF">GY21_08815</name>
</gene>
<name>A0A099JH86_9MICO</name>
<keyword evidence="2" id="KW-1185">Reference proteome</keyword>
<comment type="caution">
    <text evidence="1">The sequence shown here is derived from an EMBL/GenBank/DDBJ whole genome shotgun (WGS) entry which is preliminary data.</text>
</comment>
<dbReference type="Proteomes" id="UP000029864">
    <property type="component" value="Unassembled WGS sequence"/>
</dbReference>
<protein>
    <recommendedName>
        <fullName evidence="3">Rv2175c C-terminal domain-containing protein</fullName>
    </recommendedName>
</protein>
<sequence>MDEEFGLLDAGEVHELLGTEPDRDLTSSKLELRGLIRVEVGGRVLYPGFQIDRDKRAVLPVVAGLLDLAAENSWRSEDLALWLMGPSTSFEAEDRPVDHLREEPDAVLGAARSAFESC</sequence>
<evidence type="ECO:0000313" key="2">
    <source>
        <dbReference type="Proteomes" id="UP000029864"/>
    </source>
</evidence>
<dbReference type="STRING" id="1001240.GY21_08815"/>
<organism evidence="1 2">
    <name type="scientific">Cryobacterium roopkundense</name>
    <dbReference type="NCBI Taxonomy" id="1001240"/>
    <lineage>
        <taxon>Bacteria</taxon>
        <taxon>Bacillati</taxon>
        <taxon>Actinomycetota</taxon>
        <taxon>Actinomycetes</taxon>
        <taxon>Micrococcales</taxon>
        <taxon>Microbacteriaceae</taxon>
        <taxon>Cryobacterium</taxon>
    </lineage>
</organism>